<feature type="compositionally biased region" description="Pro residues" evidence="6">
    <location>
        <begin position="229"/>
        <end position="252"/>
    </location>
</feature>
<dbReference type="Gene3D" id="3.30.40.10">
    <property type="entry name" value="Zinc/RING finger domain, C3HC4 (zinc finger)"/>
    <property type="match status" value="1"/>
</dbReference>
<feature type="compositionally biased region" description="Basic and acidic residues" evidence="6">
    <location>
        <begin position="117"/>
        <end position="128"/>
    </location>
</feature>
<dbReference type="InterPro" id="IPR013083">
    <property type="entry name" value="Znf_RING/FYVE/PHD"/>
</dbReference>
<feature type="compositionally biased region" description="Polar residues" evidence="6">
    <location>
        <begin position="569"/>
        <end position="583"/>
    </location>
</feature>
<dbReference type="PROSITE" id="PS00518">
    <property type="entry name" value="ZF_RING_1"/>
    <property type="match status" value="1"/>
</dbReference>
<feature type="region of interest" description="Disordered" evidence="6">
    <location>
        <begin position="698"/>
        <end position="793"/>
    </location>
</feature>
<feature type="compositionally biased region" description="Polar residues" evidence="6">
    <location>
        <begin position="77"/>
        <end position="98"/>
    </location>
</feature>
<dbReference type="PROSITE" id="PS50089">
    <property type="entry name" value="ZF_RING_2"/>
    <property type="match status" value="1"/>
</dbReference>
<dbReference type="EMBL" id="JARBJD010000006">
    <property type="protein sequence ID" value="KAK2963442.1"/>
    <property type="molecule type" value="Genomic_DNA"/>
</dbReference>
<comment type="caution">
    <text evidence="8">The sequence shown here is derived from an EMBL/GenBank/DDBJ whole genome shotgun (WGS) entry which is preliminary data.</text>
</comment>
<evidence type="ECO:0000313" key="8">
    <source>
        <dbReference type="EMBL" id="KAK2963442.1"/>
    </source>
</evidence>
<feature type="domain" description="RING-type" evidence="7">
    <location>
        <begin position="935"/>
        <end position="974"/>
    </location>
</feature>
<proteinExistence type="predicted"/>
<feature type="compositionally biased region" description="Polar residues" evidence="6">
    <location>
        <begin position="129"/>
        <end position="138"/>
    </location>
</feature>
<gene>
    <name evidence="8" type="ORF">BLNAU_1484</name>
</gene>
<dbReference type="InterPro" id="IPR017907">
    <property type="entry name" value="Znf_RING_CS"/>
</dbReference>
<feature type="compositionally biased region" description="Polar residues" evidence="6">
    <location>
        <begin position="725"/>
        <end position="738"/>
    </location>
</feature>
<evidence type="ECO:0000313" key="9">
    <source>
        <dbReference type="Proteomes" id="UP001281761"/>
    </source>
</evidence>
<feature type="coiled-coil region" evidence="5">
    <location>
        <begin position="369"/>
        <end position="483"/>
    </location>
</feature>
<dbReference type="SUPFAM" id="SSF57850">
    <property type="entry name" value="RING/U-box"/>
    <property type="match status" value="1"/>
</dbReference>
<feature type="region of interest" description="Disordered" evidence="6">
    <location>
        <begin position="1060"/>
        <end position="1083"/>
    </location>
</feature>
<feature type="compositionally biased region" description="Low complexity" evidence="6">
    <location>
        <begin position="139"/>
        <end position="152"/>
    </location>
</feature>
<name>A0ABQ9YI55_9EUKA</name>
<dbReference type="Pfam" id="PF13445">
    <property type="entry name" value="zf-RING_UBOX"/>
    <property type="match status" value="1"/>
</dbReference>
<dbReference type="Proteomes" id="UP001281761">
    <property type="component" value="Unassembled WGS sequence"/>
</dbReference>
<dbReference type="SMART" id="SM00184">
    <property type="entry name" value="RING"/>
    <property type="match status" value="1"/>
</dbReference>
<accession>A0ABQ9YI55</accession>
<evidence type="ECO:0000256" key="2">
    <source>
        <dbReference type="ARBA" id="ARBA00022771"/>
    </source>
</evidence>
<feature type="compositionally biased region" description="Basic and acidic residues" evidence="6">
    <location>
        <begin position="22"/>
        <end position="36"/>
    </location>
</feature>
<feature type="compositionally biased region" description="Polar residues" evidence="6">
    <location>
        <begin position="753"/>
        <end position="767"/>
    </location>
</feature>
<evidence type="ECO:0000256" key="4">
    <source>
        <dbReference type="PROSITE-ProRule" id="PRU00175"/>
    </source>
</evidence>
<feature type="region of interest" description="Disordered" evidence="6">
    <location>
        <begin position="227"/>
        <end position="257"/>
    </location>
</feature>
<feature type="compositionally biased region" description="Basic and acidic residues" evidence="6">
    <location>
        <begin position="698"/>
        <end position="716"/>
    </location>
</feature>
<feature type="region of interest" description="Disordered" evidence="6">
    <location>
        <begin position="1"/>
        <end position="152"/>
    </location>
</feature>
<dbReference type="CDD" id="cd16449">
    <property type="entry name" value="RING-HC"/>
    <property type="match status" value="1"/>
</dbReference>
<reference evidence="8 9" key="1">
    <citation type="journal article" date="2022" name="bioRxiv">
        <title>Genomics of Preaxostyla Flagellates Illuminates Evolutionary Transitions and the Path Towards Mitochondrial Loss.</title>
        <authorList>
            <person name="Novak L.V.F."/>
            <person name="Treitli S.C."/>
            <person name="Pyrih J."/>
            <person name="Halakuc P."/>
            <person name="Pipaliya S.V."/>
            <person name="Vacek V."/>
            <person name="Brzon O."/>
            <person name="Soukal P."/>
            <person name="Eme L."/>
            <person name="Dacks J.B."/>
            <person name="Karnkowska A."/>
            <person name="Elias M."/>
            <person name="Hampl V."/>
        </authorList>
    </citation>
    <scope>NUCLEOTIDE SEQUENCE [LARGE SCALE GENOMIC DNA]</scope>
    <source>
        <strain evidence="8">NAU3</strain>
        <tissue evidence="8">Gut</tissue>
    </source>
</reference>
<evidence type="ECO:0000256" key="3">
    <source>
        <dbReference type="ARBA" id="ARBA00022833"/>
    </source>
</evidence>
<keyword evidence="9" id="KW-1185">Reference proteome</keyword>
<evidence type="ECO:0000256" key="6">
    <source>
        <dbReference type="SAM" id="MobiDB-lite"/>
    </source>
</evidence>
<sequence length="1083" mass="123339">MEVDHNLAEPTTDQLESLTPNRKVEYKWDNRSVSSDRKKRSRSNNSTPNPLIGLPSHSFRVDTQRLSDSPRNETRRPNTASTTDGKGSFRSSGQSLNKPHSLIPPSSFLRPRPSRPHTSDRGTHKQTKDISPNPTARPSSTHSSFQTNSSRSTQTVALLAPITLASPDTRRSYPYDIPALREVPIRPQNVFNRSILSVTPQGVISDSPQLLISDDLTAFDGMQYFVPNYPTPPSSPKPTTPPPPTTPLPQRPVPGVLSADDKERLREEALLVEDMLRTEAEKRKREKQLAEELIVSETKKRELQRNWEKEDDEHWVCDLFNTMPDPEKEATIDPAFSTRLNQFKSLGMRQSSIKLNDKRTVAHGTEDALILEQERVRGLEKETEELKRKGERMEDQIGRLEKERSEMIAERQKMREDLKTWMTKATKSESDAETARIDAEKKAETIKKLKNELTTAHIDVKRLSDTVQQLEADKAELKRLLEKGWLVSQEVQTAWHVDAEPHNPIRADDAEAVYGLLNEEDREKVIDSDWLTRSSSVHLGTTGFDLVSPQAIRRADPLPDLSSVDPDTESPTVINRSSTSQADLETHAERELREVTHKKEALDEDDWTVLTKSMGTASRQMKIETDIAREREKMHSADDQRDRMDKKQKRIERIAVDVEGKTVVEEVGERVQQILSTERNWKTALVKVLVDLEVQKSTTEDEMREMRRQKEEDQKKRTTRKRGTAGQNRRSPSAGQTTSKERGRALGKKTQKSKSGPVSPRSSPSNDRTSKTRSERTNKTDAEPTINPPPILEETEQNQNETFDEDSIPLLLAHAADSIDAEKAAVGSMDAGKPILDLSEMNFKSLRVRLMDEEYPFWKTYVLVASSELQRVVLSLKHDIQALRSSNRQILRVFWSTCDALRICSEEASQHITHTLATLHNIQTVNEAESVDLCCPRCLQLFSNPVTLIPCGHTLCRVCAYQSGRDGRTQCPVCPEGISRGFVENGVIESMVHREGVKDQMLAALQEEARRLQHLQSEFEQKVKEMPTSDWVDEERRMWEMKMVEEGGNMRRVREVSGALWERKKEEEEMEADERRKKEAEVD</sequence>
<evidence type="ECO:0000256" key="5">
    <source>
        <dbReference type="SAM" id="Coils"/>
    </source>
</evidence>
<evidence type="ECO:0000256" key="1">
    <source>
        <dbReference type="ARBA" id="ARBA00022723"/>
    </source>
</evidence>
<feature type="compositionally biased region" description="Polar residues" evidence="6">
    <location>
        <begin position="9"/>
        <end position="20"/>
    </location>
</feature>
<keyword evidence="3" id="KW-0862">Zinc</keyword>
<organism evidence="8 9">
    <name type="scientific">Blattamonas nauphoetae</name>
    <dbReference type="NCBI Taxonomy" id="2049346"/>
    <lineage>
        <taxon>Eukaryota</taxon>
        <taxon>Metamonada</taxon>
        <taxon>Preaxostyla</taxon>
        <taxon>Oxymonadida</taxon>
        <taxon>Blattamonas</taxon>
    </lineage>
</organism>
<keyword evidence="1" id="KW-0479">Metal-binding</keyword>
<protein>
    <recommendedName>
        <fullName evidence="7">RING-type domain-containing protein</fullName>
    </recommendedName>
</protein>
<dbReference type="InterPro" id="IPR001841">
    <property type="entry name" value="Znf_RING"/>
</dbReference>
<keyword evidence="2 4" id="KW-0863">Zinc-finger</keyword>
<evidence type="ECO:0000259" key="7">
    <source>
        <dbReference type="PROSITE" id="PS50089"/>
    </source>
</evidence>
<feature type="region of interest" description="Disordered" evidence="6">
    <location>
        <begin position="556"/>
        <end position="586"/>
    </location>
</feature>
<feature type="compositionally biased region" description="Basic and acidic residues" evidence="6">
    <location>
        <begin position="768"/>
        <end position="782"/>
    </location>
</feature>
<dbReference type="InterPro" id="IPR027370">
    <property type="entry name" value="Znf-RING_euk"/>
</dbReference>
<feature type="compositionally biased region" description="Basic and acidic residues" evidence="6">
    <location>
        <begin position="59"/>
        <end position="76"/>
    </location>
</feature>
<feature type="coiled-coil region" evidence="5">
    <location>
        <begin position="998"/>
        <end position="1025"/>
    </location>
</feature>
<keyword evidence="5" id="KW-0175">Coiled coil</keyword>